<dbReference type="GO" id="GO:0005634">
    <property type="term" value="C:nucleus"/>
    <property type="evidence" value="ECO:0007669"/>
    <property type="project" value="TreeGrafter"/>
</dbReference>
<dbReference type="Proteomes" id="UP001061958">
    <property type="component" value="Unassembled WGS sequence"/>
</dbReference>
<dbReference type="NCBIfam" id="TIGR03026">
    <property type="entry name" value="NDP-sugDHase"/>
    <property type="match status" value="1"/>
</dbReference>
<dbReference type="FunFam" id="3.40.50.720:FF:000114">
    <property type="entry name" value="UDP-glucose 6-dehydrogenase"/>
    <property type="match status" value="1"/>
</dbReference>
<dbReference type="SMART" id="SM00984">
    <property type="entry name" value="UDPG_MGDP_dh_C"/>
    <property type="match status" value="1"/>
</dbReference>
<dbReference type="OrthoDB" id="5059218at2759"/>
<evidence type="ECO:0000256" key="6">
    <source>
        <dbReference type="ARBA" id="ARBA00023027"/>
    </source>
</evidence>
<keyword evidence="5 8" id="KW-0560">Oxidoreductase</keyword>
<evidence type="ECO:0000256" key="4">
    <source>
        <dbReference type="ARBA" id="ARBA00015132"/>
    </source>
</evidence>
<comment type="pathway">
    <text evidence="1">Nucleotide-sugar biosynthesis; UDP-alpha-D-glucuronate biosynthesis; UDP-alpha-D-glucuronate from UDP-alpha-D-glucose: step 1/1.</text>
</comment>
<dbReference type="PANTHER" id="PTHR11374:SF3">
    <property type="entry name" value="UDP-GLUCOSE 6-DEHYDROGENASE"/>
    <property type="match status" value="1"/>
</dbReference>
<evidence type="ECO:0000256" key="5">
    <source>
        <dbReference type="ARBA" id="ARBA00023002"/>
    </source>
</evidence>
<evidence type="ECO:0000256" key="2">
    <source>
        <dbReference type="ARBA" id="ARBA00006601"/>
    </source>
</evidence>
<feature type="binding site" evidence="10">
    <location>
        <begin position="164"/>
        <end position="168"/>
    </location>
    <ligand>
        <name>substrate</name>
    </ligand>
</feature>
<feature type="binding site" evidence="10">
    <location>
        <begin position="271"/>
        <end position="277"/>
    </location>
    <ligand>
        <name>substrate</name>
    </ligand>
</feature>
<dbReference type="InterPro" id="IPR008927">
    <property type="entry name" value="6-PGluconate_DH-like_C_sf"/>
</dbReference>
<dbReference type="PANTHER" id="PTHR11374">
    <property type="entry name" value="UDP-GLUCOSE DEHYDROGENASE/UDP-MANNAC DEHYDROGENASE"/>
    <property type="match status" value="1"/>
</dbReference>
<dbReference type="AlphaFoldDB" id="A0A9C7Q4G1"/>
<feature type="binding site" evidence="10">
    <location>
        <position position="446"/>
    </location>
    <ligand>
        <name>substrate</name>
    </ligand>
</feature>
<evidence type="ECO:0000259" key="12">
    <source>
        <dbReference type="SMART" id="SM00984"/>
    </source>
</evidence>
<comment type="catalytic activity">
    <reaction evidence="7 8">
        <text>UDP-alpha-D-glucose + 2 NAD(+) + H2O = UDP-alpha-D-glucuronate + 2 NADH + 3 H(+)</text>
        <dbReference type="Rhea" id="RHEA:23596"/>
        <dbReference type="ChEBI" id="CHEBI:15377"/>
        <dbReference type="ChEBI" id="CHEBI:15378"/>
        <dbReference type="ChEBI" id="CHEBI:57540"/>
        <dbReference type="ChEBI" id="CHEBI:57945"/>
        <dbReference type="ChEBI" id="CHEBI:58052"/>
        <dbReference type="ChEBI" id="CHEBI:58885"/>
        <dbReference type="EC" id="1.1.1.22"/>
    </reaction>
</comment>
<dbReference type="Pfam" id="PF03721">
    <property type="entry name" value="UDPG_MGDP_dh_N"/>
    <property type="match status" value="1"/>
</dbReference>
<evidence type="ECO:0000256" key="10">
    <source>
        <dbReference type="PIRSR" id="PIRSR500133-2"/>
    </source>
</evidence>
<feature type="binding site" evidence="10">
    <location>
        <begin position="342"/>
        <end position="343"/>
    </location>
    <ligand>
        <name>substrate</name>
    </ligand>
</feature>
<dbReference type="InterPro" id="IPR028356">
    <property type="entry name" value="UDPglc_DH_euk"/>
</dbReference>
<dbReference type="Gene3D" id="3.40.50.720">
    <property type="entry name" value="NAD(P)-binding Rossmann-like Domain"/>
    <property type="match status" value="2"/>
</dbReference>
<organism evidence="13 14">
    <name type="scientific">Galdieria partita</name>
    <dbReference type="NCBI Taxonomy" id="83374"/>
    <lineage>
        <taxon>Eukaryota</taxon>
        <taxon>Rhodophyta</taxon>
        <taxon>Bangiophyceae</taxon>
        <taxon>Galdieriales</taxon>
        <taxon>Galdieriaceae</taxon>
        <taxon>Galdieria</taxon>
    </lineage>
</organism>
<evidence type="ECO:0000256" key="9">
    <source>
        <dbReference type="PIRSR" id="PIRSR500133-1"/>
    </source>
</evidence>
<feature type="binding site" evidence="11">
    <location>
        <position position="38"/>
    </location>
    <ligand>
        <name>NAD(+)</name>
        <dbReference type="ChEBI" id="CHEBI:57540"/>
    </ligand>
</feature>
<feature type="domain" description="UDP-glucose/GDP-mannose dehydrogenase C-terminal" evidence="12">
    <location>
        <begin position="336"/>
        <end position="451"/>
    </location>
</feature>
<gene>
    <name evidence="13" type="ORF">GpartN1_g7757.t1</name>
</gene>
<dbReference type="InterPro" id="IPR017476">
    <property type="entry name" value="UDP-Glc/GDP-Man"/>
</dbReference>
<feature type="binding site" evidence="10">
    <location>
        <position position="264"/>
    </location>
    <ligand>
        <name>substrate</name>
    </ligand>
</feature>
<evidence type="ECO:0000256" key="7">
    <source>
        <dbReference type="ARBA" id="ARBA00047473"/>
    </source>
</evidence>
<dbReference type="GO" id="GO:0003979">
    <property type="term" value="F:UDP-glucose 6-dehydrogenase activity"/>
    <property type="evidence" value="ECO:0007669"/>
    <property type="project" value="UniProtKB-EC"/>
</dbReference>
<feature type="binding site" evidence="11">
    <location>
        <begin position="280"/>
        <end position="283"/>
    </location>
    <ligand>
        <name>NAD(+)</name>
        <dbReference type="ChEBI" id="CHEBI:57540"/>
    </ligand>
</feature>
<dbReference type="GO" id="GO:0006024">
    <property type="term" value="P:glycosaminoglycan biosynthetic process"/>
    <property type="evidence" value="ECO:0007669"/>
    <property type="project" value="TreeGrafter"/>
</dbReference>
<comment type="caution">
    <text evidence="13">The sequence shown here is derived from an EMBL/GenBank/DDBJ whole genome shotgun (WGS) entry which is preliminary data.</text>
</comment>
<feature type="binding site" evidence="10">
    <location>
        <begin position="224"/>
        <end position="228"/>
    </location>
    <ligand>
        <name>substrate</name>
    </ligand>
</feature>
<dbReference type="Pfam" id="PF00984">
    <property type="entry name" value="UDPG_MGDP_dh"/>
    <property type="match status" value="1"/>
</dbReference>
<evidence type="ECO:0000256" key="1">
    <source>
        <dbReference type="ARBA" id="ARBA00004701"/>
    </source>
</evidence>
<reference evidence="13" key="2">
    <citation type="submission" date="2022-01" db="EMBL/GenBank/DDBJ databases">
        <authorList>
            <person name="Hirooka S."/>
            <person name="Miyagishima S.Y."/>
        </authorList>
    </citation>
    <scope>NUCLEOTIDE SEQUENCE</scope>
    <source>
        <strain evidence="13">NBRC 102759</strain>
    </source>
</reference>
<dbReference type="SUPFAM" id="SSF48179">
    <property type="entry name" value="6-phosphogluconate dehydrogenase C-terminal domain-like"/>
    <property type="match status" value="1"/>
</dbReference>
<feature type="active site" description="Nucleophile" evidence="9">
    <location>
        <position position="280"/>
    </location>
</feature>
<dbReference type="SUPFAM" id="SSF52413">
    <property type="entry name" value="UDP-glucose/GDP-mannose dehydrogenase C-terminal domain"/>
    <property type="match status" value="1"/>
</dbReference>
<evidence type="ECO:0000256" key="11">
    <source>
        <dbReference type="PIRSR" id="PIRSR500133-3"/>
    </source>
</evidence>
<dbReference type="InterPro" id="IPR001732">
    <property type="entry name" value="UDP-Glc/GDP-Man_DH_N"/>
</dbReference>
<reference evidence="13" key="1">
    <citation type="journal article" date="2022" name="Proc. Natl. Acad. Sci. U.S.A.">
        <title>Life cycle and functional genomics of the unicellular red alga Galdieria for elucidating algal and plant evolution and industrial use.</title>
        <authorList>
            <person name="Hirooka S."/>
            <person name="Itabashi T."/>
            <person name="Ichinose T.M."/>
            <person name="Onuma R."/>
            <person name="Fujiwara T."/>
            <person name="Yamashita S."/>
            <person name="Jong L.W."/>
            <person name="Tomita R."/>
            <person name="Iwane A.H."/>
            <person name="Miyagishima S.Y."/>
        </authorList>
    </citation>
    <scope>NUCLEOTIDE SEQUENCE</scope>
    <source>
        <strain evidence="13">NBRC 102759</strain>
    </source>
</reference>
<dbReference type="InterPro" id="IPR036291">
    <property type="entry name" value="NAD(P)-bd_dom_sf"/>
</dbReference>
<dbReference type="SUPFAM" id="SSF51735">
    <property type="entry name" value="NAD(P)-binding Rossmann-fold domains"/>
    <property type="match status" value="1"/>
</dbReference>
<dbReference type="Pfam" id="PF03720">
    <property type="entry name" value="UDPG_MGDP_dh_C"/>
    <property type="match status" value="1"/>
</dbReference>
<feature type="binding site" evidence="11">
    <location>
        <begin position="135"/>
        <end position="136"/>
    </location>
    <ligand>
        <name>NAD(+)</name>
        <dbReference type="ChEBI" id="CHEBI:57540"/>
    </ligand>
</feature>
<keyword evidence="14" id="KW-1185">Reference proteome</keyword>
<dbReference type="FunFam" id="3.40.50.720:FF:000032">
    <property type="entry name" value="UDP-glucose 6-dehydrogenase"/>
    <property type="match status" value="1"/>
</dbReference>
<evidence type="ECO:0000313" key="14">
    <source>
        <dbReference type="Proteomes" id="UP001061958"/>
    </source>
</evidence>
<feature type="binding site" evidence="11">
    <location>
        <position position="350"/>
    </location>
    <ligand>
        <name>NAD(+)</name>
        <dbReference type="ChEBI" id="CHEBI:57540"/>
    </ligand>
</feature>
<protein>
    <recommendedName>
        <fullName evidence="4 8">UDP-glucose 6-dehydrogenase</fullName>
        <ecNumber evidence="3 8">1.1.1.22</ecNumber>
    </recommendedName>
</protein>
<dbReference type="EMBL" id="BQMJ01000078">
    <property type="protein sequence ID" value="GJQ15966.1"/>
    <property type="molecule type" value="Genomic_DNA"/>
</dbReference>
<dbReference type="FunFam" id="1.20.5.100:FF:000001">
    <property type="entry name" value="UDP-glucose 6-dehydrogenase"/>
    <property type="match status" value="1"/>
</dbReference>
<dbReference type="PIRSF" id="PIRSF500133">
    <property type="entry name" value="UDPglc_DH_euk"/>
    <property type="match status" value="1"/>
</dbReference>
<feature type="binding site" evidence="11">
    <location>
        <begin position="13"/>
        <end position="18"/>
    </location>
    <ligand>
        <name>NAD(+)</name>
        <dbReference type="ChEBI" id="CHEBI:57540"/>
    </ligand>
</feature>
<dbReference type="Gene3D" id="1.20.5.100">
    <property type="entry name" value="Cytochrome c1, transmembrane anchor, C-terminal"/>
    <property type="match status" value="1"/>
</dbReference>
<name>A0A9C7Q4G1_9RHOD</name>
<dbReference type="InterPro" id="IPR014027">
    <property type="entry name" value="UDP-Glc/GDP-Man_DH_C"/>
</dbReference>
<feature type="binding site" evidence="11">
    <location>
        <begin position="94"/>
        <end position="98"/>
    </location>
    <ligand>
        <name>NAD(+)</name>
        <dbReference type="ChEBI" id="CHEBI:57540"/>
    </ligand>
</feature>
<evidence type="ECO:0000256" key="8">
    <source>
        <dbReference type="PIRNR" id="PIRNR000124"/>
    </source>
</evidence>
<proteinExistence type="inferred from homology"/>
<accession>A0A9C7Q4G1</accession>
<dbReference type="GO" id="GO:0051287">
    <property type="term" value="F:NAD binding"/>
    <property type="evidence" value="ECO:0007669"/>
    <property type="project" value="InterPro"/>
</dbReference>
<sequence>MGSTGRYQVCCIGAGYVGGPTMAVVAKMCPKIDVTVVDISQRRIDAWNSQQDSELPIYEPGLKEAVLNTRGKNLFFSTDVDGAIERANMIFVAVNTPTKKDGLGAGRAADLTYWELAARRIAKIAKSPKIVVEKSTVPIRTAEAISTVLNASGTTKFQILSNPEFLAEGTAMRDLENPDRILIGGNLKDEDGIQAIGELVDIYSHWVPKEKIITTNVWSSELSKLVANFFLAQRVSSINAVSALCESSGADVDEVSMAVGMDSRIGSKFLKASVGFGGSCFQKDILNLVYLSESMGLKEIAEYFHWVVRMNDLQKDRFVSRIIHGLFNTVTGKRIAILGFSFKKDTGDTRESAAISVCQRLVDERANLAIYDPKVQEAQIWQDITAASRMDRLELERLVHISSNPYEASQGSHALVVCTEWDEFRDLNFEKILGIMEKPAFIFDGRNVLNHEHLRKLGFVVYAIGKPLDPRLNVV</sequence>
<keyword evidence="6 8" id="KW-0520">NAD</keyword>
<dbReference type="EC" id="1.1.1.22" evidence="3 8"/>
<evidence type="ECO:0000256" key="3">
    <source>
        <dbReference type="ARBA" id="ARBA00012954"/>
    </source>
</evidence>
<feature type="binding site" evidence="11">
    <location>
        <position position="168"/>
    </location>
    <ligand>
        <name>NAD(+)</name>
        <dbReference type="ChEBI" id="CHEBI:57540"/>
    </ligand>
</feature>
<dbReference type="PIRSF" id="PIRSF000124">
    <property type="entry name" value="UDPglc_GDPman_dh"/>
    <property type="match status" value="1"/>
</dbReference>
<dbReference type="InterPro" id="IPR014026">
    <property type="entry name" value="UDP-Glc/GDP-Man_DH_dimer"/>
</dbReference>
<comment type="similarity">
    <text evidence="2 8">Belongs to the UDP-glucose/GDP-mannose dehydrogenase family.</text>
</comment>
<feature type="binding site" evidence="11">
    <location>
        <position position="43"/>
    </location>
    <ligand>
        <name>NAD(+)</name>
        <dbReference type="ChEBI" id="CHEBI:57540"/>
    </ligand>
</feature>
<evidence type="ECO:0000313" key="13">
    <source>
        <dbReference type="EMBL" id="GJQ15966.1"/>
    </source>
</evidence>
<dbReference type="InterPro" id="IPR036220">
    <property type="entry name" value="UDP-Glc/GDP-Man_DH_C_sf"/>
</dbReference>